<comment type="caution">
    <text evidence="3">The sequence shown here is derived from an EMBL/GenBank/DDBJ whole genome shotgun (WGS) entry which is preliminary data.</text>
</comment>
<dbReference type="Pfam" id="PF09850">
    <property type="entry name" value="DotU"/>
    <property type="match status" value="1"/>
</dbReference>
<evidence type="ECO:0000313" key="3">
    <source>
        <dbReference type="EMBL" id="NMP29886.1"/>
    </source>
</evidence>
<dbReference type="NCBIfam" id="NF038239">
    <property type="entry name" value="T6SS_TssL_short"/>
    <property type="match status" value="1"/>
</dbReference>
<dbReference type="PANTHER" id="PTHR38033">
    <property type="entry name" value="MEMBRANE PROTEIN-RELATED"/>
    <property type="match status" value="1"/>
</dbReference>
<organism evidence="3 4">
    <name type="scientific">Rouxiella aceris</name>
    <dbReference type="NCBI Taxonomy" id="2703884"/>
    <lineage>
        <taxon>Bacteria</taxon>
        <taxon>Pseudomonadati</taxon>
        <taxon>Pseudomonadota</taxon>
        <taxon>Gammaproteobacteria</taxon>
        <taxon>Enterobacterales</taxon>
        <taxon>Yersiniaceae</taxon>
        <taxon>Rouxiella</taxon>
    </lineage>
</organism>
<dbReference type="Proteomes" id="UP000585363">
    <property type="component" value="Unassembled WGS sequence"/>
</dbReference>
<evidence type="ECO:0000313" key="4">
    <source>
        <dbReference type="Proteomes" id="UP000585363"/>
    </source>
</evidence>
<dbReference type="Gene3D" id="1.25.40.590">
    <property type="entry name" value="Type IV / VI secretion system, DotU"/>
    <property type="match status" value="1"/>
</dbReference>
<keyword evidence="4" id="KW-1185">Reference proteome</keyword>
<dbReference type="NCBIfam" id="TIGR03349">
    <property type="entry name" value="IV_VI_DotU"/>
    <property type="match status" value="1"/>
</dbReference>
<dbReference type="AlphaFoldDB" id="A0A848MS44"/>
<keyword evidence="1" id="KW-0812">Transmembrane</keyword>
<reference evidence="3 4" key="1">
    <citation type="submission" date="2020-01" db="EMBL/GenBank/DDBJ databases">
        <authorList>
            <person name="Lee S.D."/>
        </authorList>
    </citation>
    <scope>NUCLEOTIDE SEQUENCE [LARGE SCALE GENOMIC DNA]</scope>
    <source>
        <strain evidence="3 4">SAP-1</strain>
    </source>
</reference>
<dbReference type="RefSeq" id="WP_169405586.1">
    <property type="nucleotide sequence ID" value="NZ_JAADJU010000019.1"/>
</dbReference>
<proteinExistence type="predicted"/>
<keyword evidence="1" id="KW-1133">Transmembrane helix</keyword>
<feature type="transmembrane region" description="Helical" evidence="1">
    <location>
        <begin position="188"/>
        <end position="206"/>
    </location>
</feature>
<evidence type="ECO:0000259" key="2">
    <source>
        <dbReference type="Pfam" id="PF09850"/>
    </source>
</evidence>
<feature type="domain" description="Type IV / VI secretion system DotU" evidence="2">
    <location>
        <begin position="12"/>
        <end position="207"/>
    </location>
</feature>
<evidence type="ECO:0000256" key="1">
    <source>
        <dbReference type="SAM" id="Phobius"/>
    </source>
</evidence>
<name>A0A848MS44_9GAMM</name>
<dbReference type="InterPro" id="IPR017732">
    <property type="entry name" value="T4/T6SS_DotU"/>
</dbReference>
<dbReference type="InterPro" id="IPR038522">
    <property type="entry name" value="T4/T6SS_DotU_sf"/>
</dbReference>
<reference evidence="3 4" key="2">
    <citation type="submission" date="2020-06" db="EMBL/GenBank/DDBJ databases">
        <title>Polyphasic characterization of a Rahnella strain isolated from tree sap.</title>
        <authorList>
            <person name="Kim I.S."/>
        </authorList>
    </citation>
    <scope>NUCLEOTIDE SEQUENCE [LARGE SCALE GENOMIC DNA]</scope>
    <source>
        <strain evidence="3 4">SAP-1</strain>
    </source>
</reference>
<dbReference type="EMBL" id="JAADJU010000019">
    <property type="protein sequence ID" value="NMP29886.1"/>
    <property type="molecule type" value="Genomic_DNA"/>
</dbReference>
<protein>
    <submittedName>
        <fullName evidence="3">DotU family type IV/VI secretion system protein</fullName>
    </submittedName>
</protein>
<dbReference type="PANTHER" id="PTHR38033:SF1">
    <property type="entry name" value="DOTU FAMILY TYPE IV_VI SECRETION SYSTEM PROTEIN"/>
    <property type="match status" value="1"/>
</dbReference>
<gene>
    <name evidence="3" type="ORF">GW590_23850</name>
</gene>
<sequence length="219" mass="24947">MTFSTEQHNAIEQLLYPTWLWVGQLRNGWQIGDSHGFYRKTCELIEHTQSGLGKLGLADSDIEHIVYAQCALLDSTVMNRKSQDIGYQEWLNTPLQVKFFKTLGAGENLWQRIRGVLREPSANPYVLACFHRVLLLGFSGQYREEDAPDRAAVIKDLALRVPPYSLSLDAPNIVQTVGRKAPHWMSSLTWRGLLAAGILLMLWWSLDHQLQSLMQQLLS</sequence>
<accession>A0A848MS44</accession>
<keyword evidence="1" id="KW-0472">Membrane</keyword>